<protein>
    <submittedName>
        <fullName evidence="1">Uncharacterized protein</fullName>
    </submittedName>
</protein>
<name>A0AAU8B7W1_9CAUD</name>
<proteinExistence type="predicted"/>
<accession>A0AAU8B7W1</accession>
<sequence>MSKSKINKGDLIFDLQTQKYCYVKDIRNGSNATIVNDVVDGQILTNYSIHISHNNIVKVKLTRILCKNTIIKELIDNIKTDWIIVKYYKKSFSTIRFLKLYYKNKSVIIRVMGYIQKADGTLIIKHYQKLNDHEECMQ</sequence>
<organism evidence="1">
    <name type="scientific">Dulem virus 42</name>
    <dbReference type="NCBI Taxonomy" id="3145760"/>
    <lineage>
        <taxon>Viruses</taxon>
        <taxon>Duplodnaviria</taxon>
        <taxon>Heunggongvirae</taxon>
        <taxon>Uroviricota</taxon>
        <taxon>Caudoviricetes</taxon>
    </lineage>
</organism>
<reference evidence="1" key="1">
    <citation type="submission" date="2024-03" db="EMBL/GenBank/DDBJ databases">
        <title>Diverse circular DNA viruses in blood, oral, and fecal samples of captive lemurs.</title>
        <authorList>
            <person name="Paietta E.N."/>
            <person name="Kraberger S."/>
            <person name="Lund M.C."/>
            <person name="Custer J.M."/>
            <person name="Vargas K.M."/>
            <person name="Ehmke E.E."/>
            <person name="Yoder A.D."/>
            <person name="Varsani A."/>
        </authorList>
    </citation>
    <scope>NUCLEOTIDE SEQUENCE</scope>
    <source>
        <strain evidence="1">Duke_30FF_63</strain>
    </source>
</reference>
<evidence type="ECO:0000313" key="1">
    <source>
        <dbReference type="EMBL" id="XCD08435.1"/>
    </source>
</evidence>
<dbReference type="EMBL" id="PP511876">
    <property type="protein sequence ID" value="XCD08435.1"/>
    <property type="molecule type" value="Genomic_DNA"/>
</dbReference>